<evidence type="ECO:0000313" key="2">
    <source>
        <dbReference type="Proteomes" id="UP000199305"/>
    </source>
</evidence>
<dbReference type="SUPFAM" id="SSF56935">
    <property type="entry name" value="Porins"/>
    <property type="match status" value="1"/>
</dbReference>
<evidence type="ECO:0008006" key="3">
    <source>
        <dbReference type="Google" id="ProtNLM"/>
    </source>
</evidence>
<dbReference type="AlphaFoldDB" id="A0A1G8ZG67"/>
<reference evidence="2" key="1">
    <citation type="submission" date="2016-10" db="EMBL/GenBank/DDBJ databases">
        <authorList>
            <person name="Varghese N."/>
            <person name="Submissions S."/>
        </authorList>
    </citation>
    <scope>NUCLEOTIDE SEQUENCE [LARGE SCALE GENOMIC DNA]</scope>
    <source>
        <strain evidence="2">CGMCC 1.10658</strain>
    </source>
</reference>
<protein>
    <recommendedName>
        <fullName evidence="3">Porin subfamily protein</fullName>
    </recommendedName>
</protein>
<dbReference type="RefSeq" id="WP_091511607.1">
    <property type="nucleotide sequence ID" value="NZ_FNFH01000003.1"/>
</dbReference>
<dbReference type="Proteomes" id="UP000199305">
    <property type="component" value="Unassembled WGS sequence"/>
</dbReference>
<evidence type="ECO:0000313" key="1">
    <source>
        <dbReference type="EMBL" id="SDK14018.1"/>
    </source>
</evidence>
<sequence>MKNPPNRSLAHRGHSRVIYLASLFLVLLQPLPVEADNRELLGAPHLNIYTTVQLDMGYEKNQTQEDWFDVMRPTKLPAFENEFPPSGNYYASVRQTRMGFKGNWQTYCGEVNTWFEYELFGSGSNVGETAFRFRHGWGEFCQVGAGQTWTLFMDSSIFPNVVEKWGPNGIPYFRNVQLRWTPWRDEGSHFAVALERPDATRDDSPYDEFIELQGVVGHFRLPVVTAQYRQETHWGHFQVAGLARRIEWEDSLRDEFSLSGDVTAWGVSFSSIIEMDYTELNLSATYGEGVGSYMNDAPADIGVVENFDNRETPLTGEPLPLLGLMAYLDIDWNDRWTSSVGWSVLDINNSDGQLDRAFEQGQYASVNLLYHPVESVILGPELIWAERDNARNGFSSEDWRLQFSFKYKFNMDLVGD</sequence>
<dbReference type="EMBL" id="FNFH01000003">
    <property type="protein sequence ID" value="SDK14018.1"/>
    <property type="molecule type" value="Genomic_DNA"/>
</dbReference>
<organism evidence="1 2">
    <name type="scientific">Microbulbifer yueqingensis</name>
    <dbReference type="NCBI Taxonomy" id="658219"/>
    <lineage>
        <taxon>Bacteria</taxon>
        <taxon>Pseudomonadati</taxon>
        <taxon>Pseudomonadota</taxon>
        <taxon>Gammaproteobacteria</taxon>
        <taxon>Cellvibrionales</taxon>
        <taxon>Microbulbiferaceae</taxon>
        <taxon>Microbulbifer</taxon>
    </lineage>
</organism>
<name>A0A1G8ZG67_9GAMM</name>
<proteinExistence type="predicted"/>
<accession>A0A1G8ZG67</accession>
<dbReference type="Pfam" id="PF19577">
    <property type="entry name" value="DcaP"/>
    <property type="match status" value="1"/>
</dbReference>
<keyword evidence="2" id="KW-1185">Reference proteome</keyword>
<dbReference type="STRING" id="658219.SAMN05216212_1610"/>
<dbReference type="InterPro" id="IPR045748">
    <property type="entry name" value="DcaP"/>
</dbReference>
<gene>
    <name evidence="1" type="ORF">SAMN05216212_1610</name>
</gene>
<dbReference type="OrthoDB" id="190887at2"/>